<feature type="compositionally biased region" description="Basic residues" evidence="1">
    <location>
        <begin position="215"/>
        <end position="231"/>
    </location>
</feature>
<sequence>GEQQGVVRDGRGGAAPREEAAAALGLPGARRGLGAGHHPRRQRQGVLRDRLPPAHRRPPPAARPGHDRDGPGRVAAGAHLAHRRAGGDARRRGRRRPRRRAGGHGDGTVLLRQQARRGGVRRQPQDVLPDVLGGQPGPDPAARRAGEGRGREGPHRHPRLVLRHPPRLGQPADPREDGPQGHRAVRPGGHPAPPLRAAVGPQRWPARPEDAQPGRSRRGRAHVLRRLRRVDRHPAAHLGRHRLAAQAVGRPVRGEGDHAPRRRQARRRRRGHRDLGVQPRREQPRRHPRLDPRPPRRGRGRGRADRDPARRRHPPRQRRRQGPRPRRPGRDDRARLPVGHGRERRGRRGQRAVHPAQRHRRGAAGPGEVEHPRPRPGGPDRPRRLHPRPPGDGPPGPL</sequence>
<feature type="non-terminal residue" evidence="2">
    <location>
        <position position="398"/>
    </location>
</feature>
<dbReference type="AlphaFoldDB" id="A0A6J4PL33"/>
<feature type="compositionally biased region" description="Basic and acidic residues" evidence="1">
    <location>
        <begin position="141"/>
        <end position="155"/>
    </location>
</feature>
<protein>
    <submittedName>
        <fullName evidence="2">Mycofactocin system heme/flavin dehydrogenase</fullName>
    </submittedName>
</protein>
<feature type="compositionally biased region" description="Pro residues" evidence="1">
    <location>
        <begin position="388"/>
        <end position="398"/>
    </location>
</feature>
<feature type="compositionally biased region" description="Basic and acidic residues" evidence="1">
    <location>
        <begin position="273"/>
        <end position="282"/>
    </location>
</feature>
<feature type="compositionally biased region" description="Low complexity" evidence="1">
    <location>
        <begin position="21"/>
        <end position="32"/>
    </location>
</feature>
<feature type="non-terminal residue" evidence="2">
    <location>
        <position position="1"/>
    </location>
</feature>
<feature type="compositionally biased region" description="Basic residues" evidence="1">
    <location>
        <begin position="260"/>
        <end position="272"/>
    </location>
</feature>
<feature type="compositionally biased region" description="Basic residues" evidence="1">
    <location>
        <begin position="342"/>
        <end position="362"/>
    </location>
</feature>
<feature type="compositionally biased region" description="Basic residues" evidence="1">
    <location>
        <begin position="309"/>
        <end position="327"/>
    </location>
</feature>
<name>A0A6J4PL33_9PSEU</name>
<organism evidence="2">
    <name type="scientific">uncultured Pseudonocardia sp</name>
    <dbReference type="NCBI Taxonomy" id="211455"/>
    <lineage>
        <taxon>Bacteria</taxon>
        <taxon>Bacillati</taxon>
        <taxon>Actinomycetota</taxon>
        <taxon>Actinomycetes</taxon>
        <taxon>Pseudonocardiales</taxon>
        <taxon>Pseudonocardiaceae</taxon>
        <taxon>Pseudonocardia</taxon>
        <taxon>environmental samples</taxon>
    </lineage>
</organism>
<feature type="compositionally biased region" description="Basic and acidic residues" evidence="1">
    <location>
        <begin position="368"/>
        <end position="382"/>
    </location>
</feature>
<proteinExistence type="predicted"/>
<feature type="compositionally biased region" description="Basic residues" evidence="1">
    <location>
        <begin position="156"/>
        <end position="166"/>
    </location>
</feature>
<feature type="compositionally biased region" description="Basic and acidic residues" evidence="1">
    <location>
        <begin position="8"/>
        <end position="20"/>
    </location>
</feature>
<dbReference type="EMBL" id="CADCUS010000323">
    <property type="protein sequence ID" value="CAA9413913.1"/>
    <property type="molecule type" value="Genomic_DNA"/>
</dbReference>
<feature type="compositionally biased region" description="Basic residues" evidence="1">
    <location>
        <begin position="91"/>
        <end position="102"/>
    </location>
</feature>
<evidence type="ECO:0000256" key="1">
    <source>
        <dbReference type="SAM" id="MobiDB-lite"/>
    </source>
</evidence>
<feature type="region of interest" description="Disordered" evidence="1">
    <location>
        <begin position="1"/>
        <end position="398"/>
    </location>
</feature>
<reference evidence="2" key="1">
    <citation type="submission" date="2020-02" db="EMBL/GenBank/DDBJ databases">
        <authorList>
            <person name="Meier V. D."/>
        </authorList>
    </citation>
    <scope>NUCLEOTIDE SEQUENCE</scope>
    <source>
        <strain evidence="2">AVDCRST_MAG66</strain>
    </source>
</reference>
<gene>
    <name evidence="2" type="ORF">AVDCRST_MAG66-2207</name>
</gene>
<accession>A0A6J4PL33</accession>
<evidence type="ECO:0000313" key="2">
    <source>
        <dbReference type="EMBL" id="CAA9413913.1"/>
    </source>
</evidence>